<dbReference type="AlphaFoldDB" id="A0AA40KS57"/>
<evidence type="ECO:0000313" key="2">
    <source>
        <dbReference type="Proteomes" id="UP001177670"/>
    </source>
</evidence>
<dbReference type="EMBL" id="JAHYIQ010000007">
    <property type="protein sequence ID" value="KAK1130552.1"/>
    <property type="molecule type" value="Genomic_DNA"/>
</dbReference>
<gene>
    <name evidence="1" type="ORF">K0M31_018678</name>
</gene>
<protein>
    <submittedName>
        <fullName evidence="1">Uncharacterized protein</fullName>
    </submittedName>
</protein>
<evidence type="ECO:0000313" key="1">
    <source>
        <dbReference type="EMBL" id="KAK1130552.1"/>
    </source>
</evidence>
<proteinExistence type="predicted"/>
<comment type="caution">
    <text evidence="1">The sequence shown here is derived from an EMBL/GenBank/DDBJ whole genome shotgun (WGS) entry which is preliminary data.</text>
</comment>
<feature type="non-terminal residue" evidence="1">
    <location>
        <position position="121"/>
    </location>
</feature>
<dbReference type="Proteomes" id="UP001177670">
    <property type="component" value="Unassembled WGS sequence"/>
</dbReference>
<sequence>MQFDDDREGYSSPGVPFLPGTCGFDLRFEDTGTMGTEALMLMPPVPQSVARLPIKAVHTALNNAEHTDGTNQPLCLISSDKSTLEQTEISCHRACRVGNAASRSRESFRSQLDNCLVRRGV</sequence>
<accession>A0AA40KS57</accession>
<reference evidence="1" key="1">
    <citation type="submission" date="2021-10" db="EMBL/GenBank/DDBJ databases">
        <title>Melipona bicolor Genome sequencing and assembly.</title>
        <authorList>
            <person name="Araujo N.S."/>
            <person name="Arias M.C."/>
        </authorList>
    </citation>
    <scope>NUCLEOTIDE SEQUENCE</scope>
    <source>
        <strain evidence="1">USP_2M_L1-L4_2017</strain>
        <tissue evidence="1">Whole body</tissue>
    </source>
</reference>
<name>A0AA40KS57_9HYME</name>
<organism evidence="1 2">
    <name type="scientific">Melipona bicolor</name>
    <dbReference type="NCBI Taxonomy" id="60889"/>
    <lineage>
        <taxon>Eukaryota</taxon>
        <taxon>Metazoa</taxon>
        <taxon>Ecdysozoa</taxon>
        <taxon>Arthropoda</taxon>
        <taxon>Hexapoda</taxon>
        <taxon>Insecta</taxon>
        <taxon>Pterygota</taxon>
        <taxon>Neoptera</taxon>
        <taxon>Endopterygota</taxon>
        <taxon>Hymenoptera</taxon>
        <taxon>Apocrita</taxon>
        <taxon>Aculeata</taxon>
        <taxon>Apoidea</taxon>
        <taxon>Anthophila</taxon>
        <taxon>Apidae</taxon>
        <taxon>Melipona</taxon>
    </lineage>
</organism>
<keyword evidence="2" id="KW-1185">Reference proteome</keyword>